<protein>
    <submittedName>
        <fullName evidence="2">Right-handed parallel beta-helix repeat-containing protein</fullName>
    </submittedName>
</protein>
<evidence type="ECO:0000259" key="1">
    <source>
        <dbReference type="Pfam" id="PF13229"/>
    </source>
</evidence>
<gene>
    <name evidence="2" type="ORF">ACFQ1S_09365</name>
</gene>
<dbReference type="Proteomes" id="UP001597045">
    <property type="component" value="Unassembled WGS sequence"/>
</dbReference>
<organism evidence="2 3">
    <name type="scientific">Kibdelosporangium lantanae</name>
    <dbReference type="NCBI Taxonomy" id="1497396"/>
    <lineage>
        <taxon>Bacteria</taxon>
        <taxon>Bacillati</taxon>
        <taxon>Actinomycetota</taxon>
        <taxon>Actinomycetes</taxon>
        <taxon>Pseudonocardiales</taxon>
        <taxon>Pseudonocardiaceae</taxon>
        <taxon>Kibdelosporangium</taxon>
    </lineage>
</organism>
<accession>A0ABW3M787</accession>
<dbReference type="SUPFAM" id="SSF51126">
    <property type="entry name" value="Pectin lyase-like"/>
    <property type="match status" value="1"/>
</dbReference>
<reference evidence="3" key="1">
    <citation type="journal article" date="2019" name="Int. J. Syst. Evol. Microbiol.">
        <title>The Global Catalogue of Microorganisms (GCM) 10K type strain sequencing project: providing services to taxonomists for standard genome sequencing and annotation.</title>
        <authorList>
            <consortium name="The Broad Institute Genomics Platform"/>
            <consortium name="The Broad Institute Genome Sequencing Center for Infectious Disease"/>
            <person name="Wu L."/>
            <person name="Ma J."/>
        </authorList>
    </citation>
    <scope>NUCLEOTIDE SEQUENCE [LARGE SCALE GENOMIC DNA]</scope>
    <source>
        <strain evidence="3">JCM 31486</strain>
    </source>
</reference>
<keyword evidence="3" id="KW-1185">Reference proteome</keyword>
<dbReference type="Pfam" id="PF13229">
    <property type="entry name" value="Beta_helix"/>
    <property type="match status" value="1"/>
</dbReference>
<evidence type="ECO:0000313" key="2">
    <source>
        <dbReference type="EMBL" id="MFD1045755.1"/>
    </source>
</evidence>
<comment type="caution">
    <text evidence="2">The sequence shown here is derived from an EMBL/GenBank/DDBJ whole genome shotgun (WGS) entry which is preliminary data.</text>
</comment>
<dbReference type="InterPro" id="IPR006626">
    <property type="entry name" value="PbH1"/>
</dbReference>
<name>A0ABW3M787_9PSEU</name>
<dbReference type="InterPro" id="IPR012334">
    <property type="entry name" value="Pectin_lyas_fold"/>
</dbReference>
<evidence type="ECO:0000313" key="3">
    <source>
        <dbReference type="Proteomes" id="UP001597045"/>
    </source>
</evidence>
<dbReference type="Gene3D" id="2.160.20.10">
    <property type="entry name" value="Single-stranded right-handed beta-helix, Pectin lyase-like"/>
    <property type="match status" value="1"/>
</dbReference>
<dbReference type="SMART" id="SM00710">
    <property type="entry name" value="PbH1"/>
    <property type="match status" value="6"/>
</dbReference>
<dbReference type="InterPro" id="IPR011050">
    <property type="entry name" value="Pectin_lyase_fold/virulence"/>
</dbReference>
<sequence>MGGFARSLCDRLTTQWFADAPRFETAVLDGQNVNRYAFVGEATGVTVKYLTIANFGGPESNRDEGVVNHDGGSGWTVTNNTVRHNGGAGVFIGSNNLVRNNCLQENGQYGFSMYKATKGELHDITLDGNEIAGNNTDDWETKLDQCGCTGGGKFWDAHTVRVTGNYVHHNKSVGLWADTNNYDFLFEGNWIEANDAQAIFYEISYNAIIRGNVIKGNLLKGGATRIAEADNFPDAAIYISESGGDSRVPSTMIGGPVLDISGNLIQDNYNGITLWENADRFCGSPANSSEGYCTLVNPNATLSTCAPGTINAAPYLDDCRWKTQNVRVHDNDLRTNPANVLPNCFPDYCGHIAVLSNWGSYPDWSPYKQNVIQQHITFNQNNLFTDLLTPAEWQSTPYNQDVGSTF</sequence>
<feature type="domain" description="Right handed beta helix" evidence="1">
    <location>
        <begin position="67"/>
        <end position="218"/>
    </location>
</feature>
<dbReference type="InterPro" id="IPR039448">
    <property type="entry name" value="Beta_helix"/>
</dbReference>
<dbReference type="EMBL" id="JBHTIS010000400">
    <property type="protein sequence ID" value="MFD1045755.1"/>
    <property type="molecule type" value="Genomic_DNA"/>
</dbReference>
<proteinExistence type="predicted"/>